<feature type="compositionally biased region" description="Polar residues" evidence="1">
    <location>
        <begin position="10"/>
        <end position="21"/>
    </location>
</feature>
<evidence type="ECO:0000313" key="2">
    <source>
        <dbReference type="EMBL" id="KAK3800384.1"/>
    </source>
</evidence>
<sequence length="170" mass="18295">MPALAAPPSQLGSAQSSFSPNPRSDLFRWLPSSAHDMSAMGDNFHFLNAHAANQYLSRYAEAARAQPSLLCARAELLVCMATPIYRQTIPGADAICTNSCRLGEACGPEYCACACQQTLQCLHQSSLNNGGHQRIFTSAWTPATRKSNEDAWCTAQCNSGACPNDECVCM</sequence>
<accession>A0AAE1EAG0</accession>
<dbReference type="Proteomes" id="UP001283361">
    <property type="component" value="Unassembled WGS sequence"/>
</dbReference>
<gene>
    <name evidence="2" type="ORF">RRG08_052769</name>
</gene>
<protein>
    <submittedName>
        <fullName evidence="2">Uncharacterized protein</fullName>
    </submittedName>
</protein>
<reference evidence="2" key="1">
    <citation type="journal article" date="2023" name="G3 (Bethesda)">
        <title>A reference genome for the long-term kleptoplast-retaining sea slug Elysia crispata morphotype clarki.</title>
        <authorList>
            <person name="Eastman K.E."/>
            <person name="Pendleton A.L."/>
            <person name="Shaikh M.A."/>
            <person name="Suttiyut T."/>
            <person name="Ogas R."/>
            <person name="Tomko P."/>
            <person name="Gavelis G."/>
            <person name="Widhalm J.R."/>
            <person name="Wisecaver J.H."/>
        </authorList>
    </citation>
    <scope>NUCLEOTIDE SEQUENCE</scope>
    <source>
        <strain evidence="2">ECLA1</strain>
    </source>
</reference>
<dbReference type="EMBL" id="JAWDGP010000459">
    <property type="protein sequence ID" value="KAK3800384.1"/>
    <property type="molecule type" value="Genomic_DNA"/>
</dbReference>
<dbReference type="AlphaFoldDB" id="A0AAE1EAG0"/>
<proteinExistence type="predicted"/>
<evidence type="ECO:0000256" key="1">
    <source>
        <dbReference type="SAM" id="MobiDB-lite"/>
    </source>
</evidence>
<evidence type="ECO:0000313" key="3">
    <source>
        <dbReference type="Proteomes" id="UP001283361"/>
    </source>
</evidence>
<name>A0AAE1EAG0_9GAST</name>
<feature type="region of interest" description="Disordered" evidence="1">
    <location>
        <begin position="1"/>
        <end position="21"/>
    </location>
</feature>
<comment type="caution">
    <text evidence="2">The sequence shown here is derived from an EMBL/GenBank/DDBJ whole genome shotgun (WGS) entry which is preliminary data.</text>
</comment>
<keyword evidence="3" id="KW-1185">Reference proteome</keyword>
<organism evidence="2 3">
    <name type="scientific">Elysia crispata</name>
    <name type="common">lettuce slug</name>
    <dbReference type="NCBI Taxonomy" id="231223"/>
    <lineage>
        <taxon>Eukaryota</taxon>
        <taxon>Metazoa</taxon>
        <taxon>Spiralia</taxon>
        <taxon>Lophotrochozoa</taxon>
        <taxon>Mollusca</taxon>
        <taxon>Gastropoda</taxon>
        <taxon>Heterobranchia</taxon>
        <taxon>Euthyneura</taxon>
        <taxon>Panpulmonata</taxon>
        <taxon>Sacoglossa</taxon>
        <taxon>Placobranchoidea</taxon>
        <taxon>Plakobranchidae</taxon>
        <taxon>Elysia</taxon>
    </lineage>
</organism>